<keyword evidence="3" id="KW-0328">Glycosyltransferase</keyword>
<gene>
    <name evidence="7" type="ORF">GII36_02415</name>
</gene>
<comment type="subcellular location">
    <subcellularLocation>
        <location evidence="1">Cell membrane</location>
    </subcellularLocation>
</comment>
<keyword evidence="4" id="KW-0808">Transferase</keyword>
<reference evidence="7" key="1">
    <citation type="journal article" date="2021" name="Nat. Microbiol.">
        <title>Cocultivation of an ultrasmall environmental parasitic bacterium with lytic ability against bacteria associated with wastewater foams.</title>
        <authorList>
            <person name="Batinovic S."/>
            <person name="Rose J.J.A."/>
            <person name="Ratcliffe J."/>
            <person name="Seviour R.J."/>
            <person name="Petrovski S."/>
        </authorList>
    </citation>
    <scope>NUCLEOTIDE SEQUENCE</scope>
    <source>
        <strain evidence="7">JR1</strain>
    </source>
</reference>
<evidence type="ECO:0000313" key="7">
    <source>
        <dbReference type="EMBL" id="QHN42699.1"/>
    </source>
</evidence>
<dbReference type="GO" id="GO:0005886">
    <property type="term" value="C:plasma membrane"/>
    <property type="evidence" value="ECO:0007669"/>
    <property type="project" value="UniProtKB-SubCell"/>
</dbReference>
<evidence type="ECO:0000256" key="1">
    <source>
        <dbReference type="ARBA" id="ARBA00004236"/>
    </source>
</evidence>
<organism evidence="7 8">
    <name type="scientific">Candidatus Mycosynbacter amalyticus</name>
    <dbReference type="NCBI Taxonomy" id="2665156"/>
    <lineage>
        <taxon>Bacteria</taxon>
        <taxon>Candidatus Saccharimonadota</taxon>
        <taxon>Candidatus Saccharimonadota incertae sedis</taxon>
        <taxon>Candidatus Mycosynbacter</taxon>
    </lineage>
</organism>
<evidence type="ECO:0000256" key="3">
    <source>
        <dbReference type="ARBA" id="ARBA00022676"/>
    </source>
</evidence>
<evidence type="ECO:0000256" key="4">
    <source>
        <dbReference type="ARBA" id="ARBA00022679"/>
    </source>
</evidence>
<dbReference type="AlphaFoldDB" id="A0A857MN47"/>
<dbReference type="InterPro" id="IPR001173">
    <property type="entry name" value="Glyco_trans_2-like"/>
</dbReference>
<keyword evidence="2" id="KW-1003">Cell membrane</keyword>
<keyword evidence="8" id="KW-1185">Reference proteome</keyword>
<evidence type="ECO:0000256" key="2">
    <source>
        <dbReference type="ARBA" id="ARBA00022475"/>
    </source>
</evidence>
<dbReference type="PANTHER" id="PTHR43646">
    <property type="entry name" value="GLYCOSYLTRANSFERASE"/>
    <property type="match status" value="1"/>
</dbReference>
<evidence type="ECO:0000256" key="5">
    <source>
        <dbReference type="ARBA" id="ARBA00023136"/>
    </source>
</evidence>
<keyword evidence="5" id="KW-0472">Membrane</keyword>
<accession>A0A857MN47</accession>
<dbReference type="SUPFAM" id="SSF53448">
    <property type="entry name" value="Nucleotide-diphospho-sugar transferases"/>
    <property type="match status" value="1"/>
</dbReference>
<dbReference type="CDD" id="cd00761">
    <property type="entry name" value="Glyco_tranf_GTA_type"/>
    <property type="match status" value="1"/>
</dbReference>
<dbReference type="PANTHER" id="PTHR43646:SF2">
    <property type="entry name" value="GLYCOSYLTRANSFERASE 2-LIKE DOMAIN-CONTAINING PROTEIN"/>
    <property type="match status" value="1"/>
</dbReference>
<evidence type="ECO:0000259" key="6">
    <source>
        <dbReference type="Pfam" id="PF00535"/>
    </source>
</evidence>
<protein>
    <submittedName>
        <fullName evidence="7">Glycosyltransferase</fullName>
    </submittedName>
</protein>
<proteinExistence type="predicted"/>
<dbReference type="Pfam" id="PF00535">
    <property type="entry name" value="Glycos_transf_2"/>
    <property type="match status" value="1"/>
</dbReference>
<dbReference type="EMBL" id="CP045921">
    <property type="protein sequence ID" value="QHN42699.1"/>
    <property type="molecule type" value="Genomic_DNA"/>
</dbReference>
<dbReference type="Gene3D" id="3.90.550.10">
    <property type="entry name" value="Spore Coat Polysaccharide Biosynthesis Protein SpsA, Chain A"/>
    <property type="match status" value="1"/>
</dbReference>
<name>A0A857MN47_9BACT</name>
<dbReference type="GO" id="GO:0016757">
    <property type="term" value="F:glycosyltransferase activity"/>
    <property type="evidence" value="ECO:0007669"/>
    <property type="project" value="UniProtKB-KW"/>
</dbReference>
<sequence length="287" mass="32686">MVSVAQPTLDVVIPCYNEAQDIARCLDLLLDQRKELRRIIVVDNNSSDATPSILRDYATREPIIDVLHETRQGVEFARDTGMAHARADVVARIDVDARVQPGWARALREFYAAHPDVQAGTGATEYFDLPARRFTNMVTWFFMTMSNQVMAGSVNLYGANMSIRRQAWDMVKDHLPGRDAHVMEDLSISLALEKRGQKIDYIPGAMAHVSGRRMRTNPRDFARYNAQWPNTYRAMGFSRKARAIKPMSWLGNILQWGLAFLLRFHDPATGKFSIRTFHNGYEGRELP</sequence>
<feature type="domain" description="Glycosyltransferase 2-like" evidence="6">
    <location>
        <begin position="11"/>
        <end position="166"/>
    </location>
</feature>
<evidence type="ECO:0000313" key="8">
    <source>
        <dbReference type="Proteomes" id="UP001059824"/>
    </source>
</evidence>
<dbReference type="KEGG" id="mama:GII36_02415"/>
<dbReference type="Proteomes" id="UP001059824">
    <property type="component" value="Chromosome"/>
</dbReference>
<dbReference type="InterPro" id="IPR029044">
    <property type="entry name" value="Nucleotide-diphossugar_trans"/>
</dbReference>